<dbReference type="AlphaFoldDB" id="A0A7J6DCJ9"/>
<evidence type="ECO:0000259" key="3">
    <source>
        <dbReference type="Pfam" id="PF13359"/>
    </source>
</evidence>
<sequence>METAPDPLTCFEKLAQQGCQTVALEYSSLVRDDLCAGPISAVRRSDVRDPGTGGQQTHIPIVPISKLELFSLDDIQPLFLFLFLSISDSQVLREIEPHTDKGHHLKAPSEAEVEEIGKGFERLSKHSAFRRSVGAINGCHVGIRDPALGQCYYNRKLHPSIILQAVRDHNAMFLDIFVGFPGSVHDSRVLKNSHVYVSRSYPPPGLFILV</sequence>
<dbReference type="EMBL" id="JAAMOB010000002">
    <property type="protein sequence ID" value="KAF4116949.1"/>
    <property type="molecule type" value="Genomic_DNA"/>
</dbReference>
<feature type="domain" description="DDE Tnp4" evidence="3">
    <location>
        <begin position="137"/>
        <end position="208"/>
    </location>
</feature>
<keyword evidence="5" id="KW-1185">Reference proteome</keyword>
<name>A0A7J6DCJ9_9TELE</name>
<evidence type="ECO:0000256" key="1">
    <source>
        <dbReference type="ARBA" id="ARBA00001968"/>
    </source>
</evidence>
<evidence type="ECO:0000256" key="2">
    <source>
        <dbReference type="ARBA" id="ARBA00022723"/>
    </source>
</evidence>
<protein>
    <recommendedName>
        <fullName evidence="3">DDE Tnp4 domain-containing protein</fullName>
    </recommendedName>
</protein>
<proteinExistence type="predicted"/>
<comment type="caution">
    <text evidence="4">The sequence shown here is derived from an EMBL/GenBank/DDBJ whole genome shotgun (WGS) entry which is preliminary data.</text>
</comment>
<dbReference type="Proteomes" id="UP000579812">
    <property type="component" value="Unassembled WGS sequence"/>
</dbReference>
<organism evidence="4 5">
    <name type="scientific">Onychostoma macrolepis</name>
    <dbReference type="NCBI Taxonomy" id="369639"/>
    <lineage>
        <taxon>Eukaryota</taxon>
        <taxon>Metazoa</taxon>
        <taxon>Chordata</taxon>
        <taxon>Craniata</taxon>
        <taxon>Vertebrata</taxon>
        <taxon>Euteleostomi</taxon>
        <taxon>Actinopterygii</taxon>
        <taxon>Neopterygii</taxon>
        <taxon>Teleostei</taxon>
        <taxon>Ostariophysi</taxon>
        <taxon>Cypriniformes</taxon>
        <taxon>Cyprinidae</taxon>
        <taxon>Acrossocheilinae</taxon>
        <taxon>Onychostoma</taxon>
    </lineage>
</organism>
<evidence type="ECO:0000313" key="4">
    <source>
        <dbReference type="EMBL" id="KAF4116949.1"/>
    </source>
</evidence>
<keyword evidence="2" id="KW-0479">Metal-binding</keyword>
<accession>A0A7J6DCJ9</accession>
<reference evidence="4 5" key="1">
    <citation type="submission" date="2020-04" db="EMBL/GenBank/DDBJ databases">
        <title>Chromosome-level genome assembly of a cyprinid fish Onychostoma macrolepis by integration of Nanopore Sequencing, Bionano and Hi-C technology.</title>
        <authorList>
            <person name="Wang D."/>
        </authorList>
    </citation>
    <scope>NUCLEOTIDE SEQUENCE [LARGE SCALE GENOMIC DNA]</scope>
    <source>
        <strain evidence="4">SWU-2019</strain>
        <tissue evidence="4">Muscle</tissue>
    </source>
</reference>
<dbReference type="InterPro" id="IPR027806">
    <property type="entry name" value="HARBI1_dom"/>
</dbReference>
<dbReference type="GO" id="GO:0046872">
    <property type="term" value="F:metal ion binding"/>
    <property type="evidence" value="ECO:0007669"/>
    <property type="project" value="UniProtKB-KW"/>
</dbReference>
<evidence type="ECO:0000313" key="5">
    <source>
        <dbReference type="Proteomes" id="UP000579812"/>
    </source>
</evidence>
<comment type="cofactor">
    <cofactor evidence="1">
        <name>a divalent metal cation</name>
        <dbReference type="ChEBI" id="CHEBI:60240"/>
    </cofactor>
</comment>
<gene>
    <name evidence="4" type="ORF">G5714_001502</name>
</gene>
<dbReference type="Pfam" id="PF13359">
    <property type="entry name" value="DDE_Tnp_4"/>
    <property type="match status" value="1"/>
</dbReference>